<comment type="caution">
    <text evidence="1">The sequence shown here is derived from an EMBL/GenBank/DDBJ whole genome shotgun (WGS) entry which is preliminary data.</text>
</comment>
<name>A0A6G0X0I4_APHCR</name>
<evidence type="ECO:0000313" key="2">
    <source>
        <dbReference type="Proteomes" id="UP000478052"/>
    </source>
</evidence>
<reference evidence="1 2" key="1">
    <citation type="submission" date="2019-08" db="EMBL/GenBank/DDBJ databases">
        <title>Whole genome of Aphis craccivora.</title>
        <authorList>
            <person name="Voronova N.V."/>
            <person name="Shulinski R.S."/>
            <person name="Bandarenka Y.V."/>
            <person name="Zhorov D.G."/>
            <person name="Warner D."/>
        </authorList>
    </citation>
    <scope>NUCLEOTIDE SEQUENCE [LARGE SCALE GENOMIC DNA]</scope>
    <source>
        <strain evidence="1">180601</strain>
        <tissue evidence="1">Whole Body</tissue>
    </source>
</reference>
<keyword evidence="2" id="KW-1185">Reference proteome</keyword>
<dbReference type="EMBL" id="VUJU01008257">
    <property type="protein sequence ID" value="KAF0733303.1"/>
    <property type="molecule type" value="Genomic_DNA"/>
</dbReference>
<evidence type="ECO:0000313" key="1">
    <source>
        <dbReference type="EMBL" id="KAF0733303.1"/>
    </source>
</evidence>
<dbReference type="AlphaFoldDB" id="A0A6G0X0I4"/>
<sequence length="70" mass="8260">VIRKKFLLFKNPLFLCFSNFNNFFCSSDIEKIRLKTILHSQSSPFYVVKISFLSYDCSHLGSFPREIVFT</sequence>
<organism evidence="1 2">
    <name type="scientific">Aphis craccivora</name>
    <name type="common">Cowpea aphid</name>
    <dbReference type="NCBI Taxonomy" id="307492"/>
    <lineage>
        <taxon>Eukaryota</taxon>
        <taxon>Metazoa</taxon>
        <taxon>Ecdysozoa</taxon>
        <taxon>Arthropoda</taxon>
        <taxon>Hexapoda</taxon>
        <taxon>Insecta</taxon>
        <taxon>Pterygota</taxon>
        <taxon>Neoptera</taxon>
        <taxon>Paraneoptera</taxon>
        <taxon>Hemiptera</taxon>
        <taxon>Sternorrhyncha</taxon>
        <taxon>Aphidomorpha</taxon>
        <taxon>Aphidoidea</taxon>
        <taxon>Aphididae</taxon>
        <taxon>Aphidini</taxon>
        <taxon>Aphis</taxon>
        <taxon>Aphis</taxon>
    </lineage>
</organism>
<dbReference type="Proteomes" id="UP000478052">
    <property type="component" value="Unassembled WGS sequence"/>
</dbReference>
<gene>
    <name evidence="1" type="ORF">FWK35_00039046</name>
</gene>
<feature type="non-terminal residue" evidence="1">
    <location>
        <position position="1"/>
    </location>
</feature>
<accession>A0A6G0X0I4</accession>
<protein>
    <submittedName>
        <fullName evidence="1">Uncharacterized protein</fullName>
    </submittedName>
</protein>
<proteinExistence type="predicted"/>